<dbReference type="Gene3D" id="3.40.50.20">
    <property type="match status" value="1"/>
</dbReference>
<dbReference type="EMBL" id="BPQB01000020">
    <property type="protein sequence ID" value="GJE91277.1"/>
    <property type="molecule type" value="Genomic_DNA"/>
</dbReference>
<feature type="transmembrane region" description="Helical" evidence="2">
    <location>
        <begin position="20"/>
        <end position="42"/>
    </location>
</feature>
<dbReference type="Gene3D" id="3.30.470.20">
    <property type="entry name" value="ATP-grasp fold, B domain"/>
    <property type="match status" value="1"/>
</dbReference>
<protein>
    <recommendedName>
        <fullName evidence="3">ATP-grasp domain-containing protein</fullName>
    </recommendedName>
</protein>
<dbReference type="SUPFAM" id="SSF56059">
    <property type="entry name" value="Glutathione synthetase ATP-binding domain-like"/>
    <property type="match status" value="1"/>
</dbReference>
<sequence>MEVARKARPSLLQSNTATFLLLCLSILTLPVTLLVTLAFYAYTTITGTSLDYRYHSDPCGRGTTVLVTGARANKALTLCRAFKKAGCTVILAEEAKWGTLTCARFSRAVDHFHILPDPANEPDAYISAIQRLVRLWNVGAWVPCSSVHATMVDSEAAQQIAALSQRPHVHTCEPFIPFPEVCGTLHWKDQFEDLCIELGYPVPESKKVTSVDDAVDFLHSTETLAKGHKYLLKSLSLDDLGRDDFTLFPLRSREETTRHLSGVPTPLSEKHPFLLQRFLFGNEYCTHVAARDGAIVAFVACRSNQLLMRYGDVRNLSAEEKEVGERLEAWSQEFLDRYKAKLGREGKTDWSYALTGHFSFDFIVEDGVVYVLECNVRAHTAVALFSDHPSLAEHYLGTAAPTEARVARPDPGTAPRSWLAHALPLALCRLLPRRLCALLHPQLLSTIYPSDAEDPTTSPPAGESAGLLLARYAAGAERDGIWDSTDPVPFLVLCHVQWPWLLLRLVWRGVPWSRVNVSTSRVFEC</sequence>
<dbReference type="PROSITE" id="PS00867">
    <property type="entry name" value="CPSASE_2"/>
    <property type="match status" value="1"/>
</dbReference>
<keyword evidence="2" id="KW-1133">Transmembrane helix</keyword>
<evidence type="ECO:0000256" key="2">
    <source>
        <dbReference type="SAM" id="Phobius"/>
    </source>
</evidence>
<dbReference type="AlphaFoldDB" id="A0A9P3GAX6"/>
<feature type="domain" description="ATP-grasp" evidence="3">
    <location>
        <begin position="192"/>
        <end position="400"/>
    </location>
</feature>
<dbReference type="InterPro" id="IPR005479">
    <property type="entry name" value="CPAse_ATP-bd"/>
</dbReference>
<dbReference type="PROSITE" id="PS50975">
    <property type="entry name" value="ATP_GRASP"/>
    <property type="match status" value="1"/>
</dbReference>
<keyword evidence="5" id="KW-1185">Reference proteome</keyword>
<keyword evidence="2" id="KW-0812">Transmembrane</keyword>
<evidence type="ECO:0000313" key="5">
    <source>
        <dbReference type="Proteomes" id="UP000703269"/>
    </source>
</evidence>
<dbReference type="Proteomes" id="UP000703269">
    <property type="component" value="Unassembled WGS sequence"/>
</dbReference>
<dbReference type="GO" id="GO:0046872">
    <property type="term" value="F:metal ion binding"/>
    <property type="evidence" value="ECO:0007669"/>
    <property type="project" value="InterPro"/>
</dbReference>
<evidence type="ECO:0000313" key="4">
    <source>
        <dbReference type="EMBL" id="GJE91277.1"/>
    </source>
</evidence>
<evidence type="ECO:0000259" key="3">
    <source>
        <dbReference type="PROSITE" id="PS50975"/>
    </source>
</evidence>
<keyword evidence="1" id="KW-0547">Nucleotide-binding</keyword>
<organism evidence="4 5">
    <name type="scientific">Phanerochaete sordida</name>
    <dbReference type="NCBI Taxonomy" id="48140"/>
    <lineage>
        <taxon>Eukaryota</taxon>
        <taxon>Fungi</taxon>
        <taxon>Dikarya</taxon>
        <taxon>Basidiomycota</taxon>
        <taxon>Agaricomycotina</taxon>
        <taxon>Agaricomycetes</taxon>
        <taxon>Polyporales</taxon>
        <taxon>Phanerochaetaceae</taxon>
        <taxon>Phanerochaete</taxon>
    </lineage>
</organism>
<name>A0A9P3GAX6_9APHY</name>
<gene>
    <name evidence="4" type="ORF">PsYK624_074260</name>
</gene>
<dbReference type="OrthoDB" id="186626at2759"/>
<proteinExistence type="predicted"/>
<keyword evidence="1" id="KW-0067">ATP-binding</keyword>
<reference evidence="4 5" key="1">
    <citation type="submission" date="2021-08" db="EMBL/GenBank/DDBJ databases">
        <title>Draft Genome Sequence of Phanerochaete sordida strain YK-624.</title>
        <authorList>
            <person name="Mori T."/>
            <person name="Dohra H."/>
            <person name="Suzuki T."/>
            <person name="Kawagishi H."/>
            <person name="Hirai H."/>
        </authorList>
    </citation>
    <scope>NUCLEOTIDE SEQUENCE [LARGE SCALE GENOMIC DNA]</scope>
    <source>
        <strain evidence="4 5">YK-624</strain>
    </source>
</reference>
<keyword evidence="2" id="KW-0472">Membrane</keyword>
<comment type="caution">
    <text evidence="4">The sequence shown here is derived from an EMBL/GenBank/DDBJ whole genome shotgun (WGS) entry which is preliminary data.</text>
</comment>
<dbReference type="GO" id="GO:0005524">
    <property type="term" value="F:ATP binding"/>
    <property type="evidence" value="ECO:0007669"/>
    <property type="project" value="UniProtKB-UniRule"/>
</dbReference>
<accession>A0A9P3GAX6</accession>
<evidence type="ECO:0000256" key="1">
    <source>
        <dbReference type="PROSITE-ProRule" id="PRU00409"/>
    </source>
</evidence>
<dbReference type="InterPro" id="IPR011761">
    <property type="entry name" value="ATP-grasp"/>
</dbReference>